<evidence type="ECO:0000313" key="4">
    <source>
        <dbReference type="EnsemblMetazoa" id="AARA004073-PA"/>
    </source>
</evidence>
<reference evidence="4" key="1">
    <citation type="submission" date="2022-08" db="UniProtKB">
        <authorList>
            <consortium name="EnsemblMetazoa"/>
        </authorList>
    </citation>
    <scope>IDENTIFICATION</scope>
    <source>
        <strain evidence="4">Dongola</strain>
    </source>
</reference>
<sequence length="611" mass="70913">MKPIQVLELLVVLLYGVAHVSARYNYTIPKILQGSWFSWETGRPTLTVLDDHSMSDRGDLINMLREGSNYTFIFRSRKCYHCVHAFPRTLNIFEKYESVCVTIGPNEEPTIERVCRGSTDQQLITLFNENYVPVNCRSSLEGVWQFAYQNRFRFTGECDHPDARIHSCQQAGTQFLISNEKFNITYKQCIGMAETFNGVVEYSCLGDWFIGKNHYFAVANTKESRKDEKYRCFLKNRDDDLYLGVSITAECNTLKTVEKSPERLRITPVKADVIEPGCRFPQNFTGEWINTANIDGDVKINETHIVETYKPDQSRYRRTIYVCREQRDSRIMTARLTVDGCQTDYVCFDFVPKHHNVIRYRRGLAVIQDDFSTVCSWKQFKNEEQWRYDLLLAAKPVPIRCPVAGKFNFTQKGEAPFKTRILGGVTLSPRPDIRCKQNISDFSVCDGDQKEMMIDADYCLSVDYLGRPIDIYSDPDYRMKCIGYWQENLKSYLITYDDLDPLSKYRCWVYQRADLNRVLMSQAVGAFCDINQDVTSWNYTEGAVVAIDMTEYERERDQCPMHFDDGENPWQETENFITVFPWVIYRSTAALSSTLTSFLISLAAVCLKVFF</sequence>
<evidence type="ECO:0000259" key="2">
    <source>
        <dbReference type="Pfam" id="PF23070"/>
    </source>
</evidence>
<dbReference type="Pfam" id="PF23070">
    <property type="entry name" value="DUF7043"/>
    <property type="match status" value="1"/>
</dbReference>
<feature type="domain" description="DUF7044" evidence="3">
    <location>
        <begin position="27"/>
        <end position="116"/>
    </location>
</feature>
<dbReference type="InterPro" id="IPR055470">
    <property type="entry name" value="DUF7042"/>
</dbReference>
<feature type="domain" description="DUF7043" evidence="2">
    <location>
        <begin position="276"/>
        <end position="386"/>
    </location>
</feature>
<dbReference type="PANTHER" id="PTHR22255:SF1">
    <property type="entry name" value="LD32918P"/>
    <property type="match status" value="1"/>
</dbReference>
<dbReference type="PANTHER" id="PTHR22255">
    <property type="entry name" value="LP06548P"/>
    <property type="match status" value="1"/>
</dbReference>
<dbReference type="Pfam" id="PF23069">
    <property type="entry name" value="DUF7042"/>
    <property type="match status" value="2"/>
</dbReference>
<keyword evidence="5" id="KW-1185">Reference proteome</keyword>
<dbReference type="CTD" id="42809"/>
<feature type="domain" description="DUF7042" evidence="1">
    <location>
        <begin position="398"/>
        <end position="529"/>
    </location>
</feature>
<protein>
    <submittedName>
        <fullName evidence="4">Uncharacterized protein</fullName>
    </submittedName>
</protein>
<organism evidence="4 5">
    <name type="scientific">Anopheles arabiensis</name>
    <name type="common">Mosquito</name>
    <dbReference type="NCBI Taxonomy" id="7173"/>
    <lineage>
        <taxon>Eukaryota</taxon>
        <taxon>Metazoa</taxon>
        <taxon>Ecdysozoa</taxon>
        <taxon>Arthropoda</taxon>
        <taxon>Hexapoda</taxon>
        <taxon>Insecta</taxon>
        <taxon>Pterygota</taxon>
        <taxon>Neoptera</taxon>
        <taxon>Endopterygota</taxon>
        <taxon>Diptera</taxon>
        <taxon>Nematocera</taxon>
        <taxon>Culicoidea</taxon>
        <taxon>Culicidae</taxon>
        <taxon>Anophelinae</taxon>
        <taxon>Anopheles</taxon>
    </lineage>
</organism>
<evidence type="ECO:0000259" key="1">
    <source>
        <dbReference type="Pfam" id="PF23069"/>
    </source>
</evidence>
<dbReference type="Proteomes" id="UP000075840">
    <property type="component" value="Unassembled WGS sequence"/>
</dbReference>
<dbReference type="InterPro" id="IPR055472">
    <property type="entry name" value="DUF7044"/>
</dbReference>
<dbReference type="Pfam" id="PF23071">
    <property type="entry name" value="DUF7044"/>
    <property type="match status" value="1"/>
</dbReference>
<feature type="domain" description="DUF7042" evidence="1">
    <location>
        <begin position="135"/>
        <end position="267"/>
    </location>
</feature>
<evidence type="ECO:0000259" key="3">
    <source>
        <dbReference type="Pfam" id="PF23071"/>
    </source>
</evidence>
<dbReference type="GeneID" id="120896071"/>
<dbReference type="AlphaFoldDB" id="A0A182HS23"/>
<dbReference type="RefSeq" id="XP_040155833.1">
    <property type="nucleotide sequence ID" value="XM_040299899.1"/>
</dbReference>
<dbReference type="EnsemblMetazoa" id="AARA004073-RA">
    <property type="protein sequence ID" value="AARA004073-PA"/>
    <property type="gene ID" value="AARA004073"/>
</dbReference>
<dbReference type="EMBL" id="APCN01000234">
    <property type="status" value="NOT_ANNOTATED_CDS"/>
    <property type="molecule type" value="Genomic_DNA"/>
</dbReference>
<dbReference type="GO" id="GO:0042060">
    <property type="term" value="P:wound healing"/>
    <property type="evidence" value="ECO:0007669"/>
    <property type="project" value="TreeGrafter"/>
</dbReference>
<name>A0A182HS23_ANOAR</name>
<dbReference type="VEuPathDB" id="VectorBase:AARA004073"/>
<evidence type="ECO:0000313" key="5">
    <source>
        <dbReference type="Proteomes" id="UP000075840"/>
    </source>
</evidence>
<proteinExistence type="predicted"/>
<dbReference type="VEuPathDB" id="VectorBase:AARA21_009015"/>
<accession>A0A182HS23</accession>
<dbReference type="InterPro" id="IPR055471">
    <property type="entry name" value="DUF7043"/>
</dbReference>
<dbReference type="KEGG" id="aara:120896071"/>